<protein>
    <submittedName>
        <fullName evidence="7">Hsp70 protein</fullName>
    </submittedName>
</protein>
<dbReference type="STRING" id="158898.SAMN04488548_1342516"/>
<dbReference type="RefSeq" id="WP_074852973.1">
    <property type="nucleotide sequence ID" value="NZ_FNLM01000034.1"/>
</dbReference>
<evidence type="ECO:0000256" key="1">
    <source>
        <dbReference type="ARBA" id="ARBA00022741"/>
    </source>
</evidence>
<feature type="compositionally biased region" description="Low complexity" evidence="5">
    <location>
        <begin position="501"/>
        <end position="522"/>
    </location>
</feature>
<feature type="region of interest" description="Disordered" evidence="5">
    <location>
        <begin position="479"/>
        <end position="543"/>
    </location>
</feature>
<dbReference type="InterPro" id="IPR013126">
    <property type="entry name" value="Hsp_70_fam"/>
</dbReference>
<evidence type="ECO:0000256" key="2">
    <source>
        <dbReference type="ARBA" id="ARBA00022840"/>
    </source>
</evidence>
<dbReference type="InterPro" id="IPR043129">
    <property type="entry name" value="ATPase_NBD"/>
</dbReference>
<accession>A0A1H2JUW0</accession>
<gene>
    <name evidence="7" type="ORF">SAMN04488548_1342516</name>
</gene>
<organism evidence="7 8">
    <name type="scientific">Gordonia westfalica</name>
    <dbReference type="NCBI Taxonomy" id="158898"/>
    <lineage>
        <taxon>Bacteria</taxon>
        <taxon>Bacillati</taxon>
        <taxon>Actinomycetota</taxon>
        <taxon>Actinomycetes</taxon>
        <taxon>Mycobacteriales</taxon>
        <taxon>Gordoniaceae</taxon>
        <taxon>Gordonia</taxon>
    </lineage>
</organism>
<evidence type="ECO:0000256" key="3">
    <source>
        <dbReference type="ARBA" id="ARBA00023186"/>
    </source>
</evidence>
<evidence type="ECO:0000256" key="4">
    <source>
        <dbReference type="RuleBase" id="RU003322"/>
    </source>
</evidence>
<keyword evidence="6" id="KW-0812">Transmembrane</keyword>
<evidence type="ECO:0000313" key="7">
    <source>
        <dbReference type="EMBL" id="SDU59978.1"/>
    </source>
</evidence>
<feature type="transmembrane region" description="Helical" evidence="6">
    <location>
        <begin position="550"/>
        <end position="577"/>
    </location>
</feature>
<keyword evidence="1 4" id="KW-0547">Nucleotide-binding</keyword>
<evidence type="ECO:0000256" key="6">
    <source>
        <dbReference type="SAM" id="Phobius"/>
    </source>
</evidence>
<proteinExistence type="inferred from homology"/>
<dbReference type="Pfam" id="PF00012">
    <property type="entry name" value="HSP70"/>
    <property type="match status" value="1"/>
</dbReference>
<dbReference type="GO" id="GO:0140662">
    <property type="term" value="F:ATP-dependent protein folding chaperone"/>
    <property type="evidence" value="ECO:0007669"/>
    <property type="project" value="InterPro"/>
</dbReference>
<dbReference type="InterPro" id="IPR011053">
    <property type="entry name" value="Single_hybrid_motif"/>
</dbReference>
<dbReference type="Proteomes" id="UP000183180">
    <property type="component" value="Unassembled WGS sequence"/>
</dbReference>
<dbReference type="Gene3D" id="3.90.640.10">
    <property type="entry name" value="Actin, Chain A, domain 4"/>
    <property type="match status" value="1"/>
</dbReference>
<dbReference type="PANTHER" id="PTHR19375">
    <property type="entry name" value="HEAT SHOCK PROTEIN 70KDA"/>
    <property type="match status" value="1"/>
</dbReference>
<dbReference type="SUPFAM" id="SSF51230">
    <property type="entry name" value="Single hybrid motif"/>
    <property type="match status" value="1"/>
</dbReference>
<feature type="transmembrane region" description="Helical" evidence="6">
    <location>
        <begin position="589"/>
        <end position="613"/>
    </location>
</feature>
<evidence type="ECO:0000313" key="8">
    <source>
        <dbReference type="Proteomes" id="UP000183180"/>
    </source>
</evidence>
<dbReference type="Gene3D" id="2.40.50.100">
    <property type="match status" value="1"/>
</dbReference>
<keyword evidence="6" id="KW-0472">Membrane</keyword>
<dbReference type="OrthoDB" id="9766019at2"/>
<comment type="similarity">
    <text evidence="4">Belongs to the heat shock protein 70 family.</text>
</comment>
<keyword evidence="3" id="KW-0143">Chaperone</keyword>
<feature type="compositionally biased region" description="Pro residues" evidence="5">
    <location>
        <begin position="485"/>
        <end position="500"/>
    </location>
</feature>
<reference evidence="7 8" key="1">
    <citation type="submission" date="2016-10" db="EMBL/GenBank/DDBJ databases">
        <authorList>
            <person name="de Groot N.N."/>
        </authorList>
    </citation>
    <scope>NUCLEOTIDE SEQUENCE [LARGE SCALE GENOMIC DNA]</scope>
    <source>
        <strain evidence="7 8">DSM 44215</strain>
    </source>
</reference>
<dbReference type="Gene3D" id="3.30.420.40">
    <property type="match status" value="2"/>
</dbReference>
<sequence>MTQETRRRLCIDFGTSNTAAAYRVGLAEPVIVPLGQSGPAMPSAVFAGEGTVVVGHDAVHRRVQAPDAYEDSPKSRIDEGEIELGDRFWPIEDLIGAVLRHVHQTALRHSGLPAFDSVILTHPDKWSERRKGVLRRAAERAGISADRLRIASESLAAAWYYVYRGHDVTGDERMCVFDFGAGTCDVAVLIRAGADGFTVTGSGGDNNLGGRDLDARMIRWVHDEAAELDPELSARLRAPAAAIALADHVRAAKEALSDTAQAVIELPGTQRTLLLTRREFESMIAPFVERAVELTRDAIARADAAGTGPKGPVIVYVTGGTSSIPMLQSALSSVGRVARIGDPKIVVAQGGLLRSTNVDVEEAGGVPQNAARPTDPPLPATAVDASARRIAFPTVPPGTVISGVHARSGQVVRAGEPLATLDSPSGRLTVGAPVAGTLHGLDLRPGVVAQAGAVFGAVGPADLRPEQWAQLHRAPAGLTAAQPPQHTPPPQPRTAPPQPVGTPAAGHAPPHPGTQPGHAQPQAPYPPQPGYPPPGPAGGQQVPSSGVNTYGLAGLIVGILGFPLCLGTIVGMALTIIGINRAEGRRDALLMAALGVNILGTIAWVAFGIWVLVSG</sequence>
<dbReference type="AlphaFoldDB" id="A0A1H2JUW0"/>
<dbReference type="SUPFAM" id="SSF53067">
    <property type="entry name" value="Actin-like ATPase domain"/>
    <property type="match status" value="2"/>
</dbReference>
<keyword evidence="6" id="KW-1133">Transmembrane helix</keyword>
<name>A0A1H2JUW0_9ACTN</name>
<dbReference type="GO" id="GO:0005524">
    <property type="term" value="F:ATP binding"/>
    <property type="evidence" value="ECO:0007669"/>
    <property type="project" value="UniProtKB-KW"/>
</dbReference>
<evidence type="ECO:0000256" key="5">
    <source>
        <dbReference type="SAM" id="MobiDB-lite"/>
    </source>
</evidence>
<dbReference type="EMBL" id="FNLM01000034">
    <property type="protein sequence ID" value="SDU59978.1"/>
    <property type="molecule type" value="Genomic_DNA"/>
</dbReference>
<feature type="compositionally biased region" description="Pro residues" evidence="5">
    <location>
        <begin position="523"/>
        <end position="536"/>
    </location>
</feature>
<keyword evidence="2 4" id="KW-0067">ATP-binding</keyword>